<keyword evidence="3" id="KW-0804">Transcription</keyword>
<gene>
    <name evidence="5" type="ORF">SAMN05444165_1918</name>
</gene>
<dbReference type="PROSITE" id="PS51118">
    <property type="entry name" value="HTH_HXLR"/>
    <property type="match status" value="1"/>
</dbReference>
<dbReference type="InterPro" id="IPR002577">
    <property type="entry name" value="HTH_HxlR"/>
</dbReference>
<evidence type="ECO:0000256" key="2">
    <source>
        <dbReference type="ARBA" id="ARBA00023125"/>
    </source>
</evidence>
<dbReference type="Proteomes" id="UP000185151">
    <property type="component" value="Unassembled WGS sequence"/>
</dbReference>
<keyword evidence="1" id="KW-0805">Transcription regulation</keyword>
<dbReference type="InterPro" id="IPR036388">
    <property type="entry name" value="WH-like_DNA-bd_sf"/>
</dbReference>
<accession>A0A1N6I8J3</accession>
<protein>
    <submittedName>
        <fullName evidence="5">Transcriptional regulator, HxlR family</fullName>
    </submittedName>
</protein>
<evidence type="ECO:0000313" key="5">
    <source>
        <dbReference type="EMBL" id="SIO28275.1"/>
    </source>
</evidence>
<evidence type="ECO:0000256" key="3">
    <source>
        <dbReference type="ARBA" id="ARBA00023163"/>
    </source>
</evidence>
<keyword evidence="6" id="KW-1185">Reference proteome</keyword>
<dbReference type="Pfam" id="PF01638">
    <property type="entry name" value="HxlR"/>
    <property type="match status" value="1"/>
</dbReference>
<dbReference type="InterPro" id="IPR036390">
    <property type="entry name" value="WH_DNA-bd_sf"/>
</dbReference>
<sequence>MGKAKQPLDSALVCGHEDPIAVRELLTRVGDKWSIFLILSLAKLGGRARFSQLDRAIPGISQRMLTLTLTHLERDGLIAREVFAEIPPRVEYELTALSRSLVEAMQGLVDWVAQNWKQVSAARAEYDAR</sequence>
<dbReference type="OrthoDB" id="9807069at2"/>
<dbReference type="AlphaFoldDB" id="A0A1N6I8J3"/>
<name>A0A1N6I8J3_9BURK</name>
<keyword evidence="2" id="KW-0238">DNA-binding</keyword>
<feature type="domain" description="HTH hxlR-type" evidence="4">
    <location>
        <begin position="14"/>
        <end position="120"/>
    </location>
</feature>
<dbReference type="PANTHER" id="PTHR33204">
    <property type="entry name" value="TRANSCRIPTIONAL REGULATOR, MARR FAMILY"/>
    <property type="match status" value="1"/>
</dbReference>
<dbReference type="PANTHER" id="PTHR33204:SF39">
    <property type="entry name" value="TRANSCRIPTIONAL REGULATORY PROTEIN"/>
    <property type="match status" value="1"/>
</dbReference>
<evidence type="ECO:0000256" key="1">
    <source>
        <dbReference type="ARBA" id="ARBA00023015"/>
    </source>
</evidence>
<dbReference type="EMBL" id="FSRU01000001">
    <property type="protein sequence ID" value="SIO28275.1"/>
    <property type="molecule type" value="Genomic_DNA"/>
</dbReference>
<dbReference type="SUPFAM" id="SSF46785">
    <property type="entry name" value="Winged helix' DNA-binding domain"/>
    <property type="match status" value="1"/>
</dbReference>
<dbReference type="Gene3D" id="1.10.10.10">
    <property type="entry name" value="Winged helix-like DNA-binding domain superfamily/Winged helix DNA-binding domain"/>
    <property type="match status" value="1"/>
</dbReference>
<reference evidence="5 6" key="1">
    <citation type="submission" date="2016-11" db="EMBL/GenBank/DDBJ databases">
        <authorList>
            <person name="Jaros S."/>
            <person name="Januszkiewicz K."/>
            <person name="Wedrychowicz H."/>
        </authorList>
    </citation>
    <scope>NUCLEOTIDE SEQUENCE [LARGE SCALE GENOMIC DNA]</scope>
    <source>
        <strain evidence="5 6">GAS95</strain>
    </source>
</reference>
<organism evidence="5 6">
    <name type="scientific">Paraburkholderia phenazinium</name>
    <dbReference type="NCBI Taxonomy" id="60549"/>
    <lineage>
        <taxon>Bacteria</taxon>
        <taxon>Pseudomonadati</taxon>
        <taxon>Pseudomonadota</taxon>
        <taxon>Betaproteobacteria</taxon>
        <taxon>Burkholderiales</taxon>
        <taxon>Burkholderiaceae</taxon>
        <taxon>Paraburkholderia</taxon>
    </lineage>
</organism>
<proteinExistence type="predicted"/>
<evidence type="ECO:0000313" key="6">
    <source>
        <dbReference type="Proteomes" id="UP000185151"/>
    </source>
</evidence>
<dbReference type="GO" id="GO:0003677">
    <property type="term" value="F:DNA binding"/>
    <property type="evidence" value="ECO:0007669"/>
    <property type="project" value="UniProtKB-KW"/>
</dbReference>
<dbReference type="RefSeq" id="WP_074295440.1">
    <property type="nucleotide sequence ID" value="NZ_FSRU01000001.1"/>
</dbReference>
<evidence type="ECO:0000259" key="4">
    <source>
        <dbReference type="PROSITE" id="PS51118"/>
    </source>
</evidence>